<reference evidence="2" key="1">
    <citation type="submission" date="2023-03" db="EMBL/GenBank/DDBJ databases">
        <title>Massive genome expansion in bonnet fungi (Mycena s.s.) driven by repeated elements and novel gene families across ecological guilds.</title>
        <authorList>
            <consortium name="Lawrence Berkeley National Laboratory"/>
            <person name="Harder C.B."/>
            <person name="Miyauchi S."/>
            <person name="Viragh M."/>
            <person name="Kuo A."/>
            <person name="Thoen E."/>
            <person name="Andreopoulos B."/>
            <person name="Lu D."/>
            <person name="Skrede I."/>
            <person name="Drula E."/>
            <person name="Henrissat B."/>
            <person name="Morin E."/>
            <person name="Kohler A."/>
            <person name="Barry K."/>
            <person name="LaButti K."/>
            <person name="Morin E."/>
            <person name="Salamov A."/>
            <person name="Lipzen A."/>
            <person name="Mereny Z."/>
            <person name="Hegedus B."/>
            <person name="Baldrian P."/>
            <person name="Stursova M."/>
            <person name="Weitz H."/>
            <person name="Taylor A."/>
            <person name="Grigoriev I.V."/>
            <person name="Nagy L.G."/>
            <person name="Martin F."/>
            <person name="Kauserud H."/>
        </authorList>
    </citation>
    <scope>NUCLEOTIDE SEQUENCE</scope>
    <source>
        <strain evidence="2">CBHHK002</strain>
    </source>
</reference>
<evidence type="ECO:0000313" key="2">
    <source>
        <dbReference type="EMBL" id="KAJ7319109.1"/>
    </source>
</evidence>
<dbReference type="Proteomes" id="UP001218218">
    <property type="component" value="Unassembled WGS sequence"/>
</dbReference>
<gene>
    <name evidence="2" type="ORF">DFH08DRAFT_971000</name>
</gene>
<keyword evidence="1" id="KW-1133">Transmembrane helix</keyword>
<keyword evidence="1" id="KW-0812">Transmembrane</keyword>
<sequence length="64" mass="7125">MRLRQYLQCRLPPETTMDNPNNSLPDEQATADTLIFPMADTLIFPIPFLSVSFLGLGLGLVLDC</sequence>
<evidence type="ECO:0000256" key="1">
    <source>
        <dbReference type="SAM" id="Phobius"/>
    </source>
</evidence>
<protein>
    <submittedName>
        <fullName evidence="2">Uncharacterized protein</fullName>
    </submittedName>
</protein>
<comment type="caution">
    <text evidence="2">The sequence shown here is derived from an EMBL/GenBank/DDBJ whole genome shotgun (WGS) entry which is preliminary data.</text>
</comment>
<proteinExistence type="predicted"/>
<keyword evidence="1" id="KW-0472">Membrane</keyword>
<evidence type="ECO:0000313" key="3">
    <source>
        <dbReference type="Proteomes" id="UP001218218"/>
    </source>
</evidence>
<organism evidence="2 3">
    <name type="scientific">Mycena albidolilacea</name>
    <dbReference type="NCBI Taxonomy" id="1033008"/>
    <lineage>
        <taxon>Eukaryota</taxon>
        <taxon>Fungi</taxon>
        <taxon>Dikarya</taxon>
        <taxon>Basidiomycota</taxon>
        <taxon>Agaricomycotina</taxon>
        <taxon>Agaricomycetes</taxon>
        <taxon>Agaricomycetidae</taxon>
        <taxon>Agaricales</taxon>
        <taxon>Marasmiineae</taxon>
        <taxon>Mycenaceae</taxon>
        <taxon>Mycena</taxon>
    </lineage>
</organism>
<accession>A0AAD6ZF89</accession>
<dbReference type="EMBL" id="JARIHO010000055">
    <property type="protein sequence ID" value="KAJ7319109.1"/>
    <property type="molecule type" value="Genomic_DNA"/>
</dbReference>
<feature type="transmembrane region" description="Helical" evidence="1">
    <location>
        <begin position="42"/>
        <end position="62"/>
    </location>
</feature>
<name>A0AAD6ZF89_9AGAR</name>
<dbReference type="AlphaFoldDB" id="A0AAD6ZF89"/>
<keyword evidence="3" id="KW-1185">Reference proteome</keyword>